<dbReference type="Proteomes" id="UP000011991">
    <property type="component" value="Unassembled WGS sequence"/>
</dbReference>
<organism evidence="1 2">
    <name type="scientific">Rhodopirellula maiorica SM1</name>
    <dbReference type="NCBI Taxonomy" id="1265738"/>
    <lineage>
        <taxon>Bacteria</taxon>
        <taxon>Pseudomonadati</taxon>
        <taxon>Planctomycetota</taxon>
        <taxon>Planctomycetia</taxon>
        <taxon>Pirellulales</taxon>
        <taxon>Pirellulaceae</taxon>
        <taxon>Novipirellula</taxon>
    </lineage>
</organism>
<proteinExistence type="predicted"/>
<comment type="caution">
    <text evidence="1">The sequence shown here is derived from an EMBL/GenBank/DDBJ whole genome shotgun (WGS) entry which is preliminary data.</text>
</comment>
<dbReference type="EMBL" id="ANOG01000986">
    <property type="protein sequence ID" value="EMI16181.1"/>
    <property type="molecule type" value="Genomic_DNA"/>
</dbReference>
<keyword evidence="2" id="KW-1185">Reference proteome</keyword>
<dbReference type="AlphaFoldDB" id="M5RAU6"/>
<gene>
    <name evidence="1" type="ORF">RMSM_06896</name>
</gene>
<evidence type="ECO:0000313" key="2">
    <source>
        <dbReference type="Proteomes" id="UP000011991"/>
    </source>
</evidence>
<accession>M5RAU6</accession>
<protein>
    <submittedName>
        <fullName evidence="1">Uncharacterized protein</fullName>
    </submittedName>
</protein>
<reference evidence="1 2" key="1">
    <citation type="journal article" date="2013" name="Mar. Genomics">
        <title>Expression of sulfatases in Rhodopirellula baltica and the diversity of sulfatases in the genus Rhodopirellula.</title>
        <authorList>
            <person name="Wegner C.E."/>
            <person name="Richter-Heitmann T."/>
            <person name="Klindworth A."/>
            <person name="Klockow C."/>
            <person name="Richter M."/>
            <person name="Achstetter T."/>
            <person name="Glockner F.O."/>
            <person name="Harder J."/>
        </authorList>
    </citation>
    <scope>NUCLEOTIDE SEQUENCE [LARGE SCALE GENOMIC DNA]</scope>
    <source>
        <strain evidence="1 2">SM1</strain>
    </source>
</reference>
<sequence>MFVPASCLLNLEEIERSTEALLFGAAAKKCDLIRMFISTVAGP</sequence>
<evidence type="ECO:0000313" key="1">
    <source>
        <dbReference type="EMBL" id="EMI16181.1"/>
    </source>
</evidence>
<name>M5RAU6_9BACT</name>